<dbReference type="Pfam" id="PF01040">
    <property type="entry name" value="UbiA"/>
    <property type="match status" value="1"/>
</dbReference>
<evidence type="ECO:0000313" key="7">
    <source>
        <dbReference type="Proteomes" id="UP000032266"/>
    </source>
</evidence>
<sequence length="294" mass="33636">MLKALYLYSKERCPSAILLVISVILSISVLDGPDSVLSISALLISATLFLFLIRLSDDICDLPIDRVAHPERLLCRDQTSLRKLKQFRLLTIPVIFFITLPAAEDTLLTAAFLLSVLLMCWLFFLYKPTMPTLVHTLLLNGSLAFFPLHSSLLIKGYINSFAMYMAMYFWFGSVAHDLSHSLVDIRQITIDKIKPLNRINQNYLAFSSLVFFSASTITGFLLYVLKMVEPAFFYLLLINFSIVLYLEYHLIKKPNQQTAAPFYVFGFIFFLTPVLAEIIWKCTKLYFSIHIVTI</sequence>
<accession>A0A0C5VRA5</accession>
<feature type="transmembrane region" description="Helical" evidence="5">
    <location>
        <begin position="260"/>
        <end position="280"/>
    </location>
</feature>
<dbReference type="GO" id="GO:0016020">
    <property type="term" value="C:membrane"/>
    <property type="evidence" value="ECO:0007669"/>
    <property type="project" value="UniProtKB-SubCell"/>
</dbReference>
<evidence type="ECO:0000256" key="5">
    <source>
        <dbReference type="SAM" id="Phobius"/>
    </source>
</evidence>
<dbReference type="KEGG" id="gsn:YC6258_05147"/>
<evidence type="ECO:0000256" key="1">
    <source>
        <dbReference type="ARBA" id="ARBA00004141"/>
    </source>
</evidence>
<keyword evidence="4 5" id="KW-0472">Membrane</keyword>
<evidence type="ECO:0000256" key="3">
    <source>
        <dbReference type="ARBA" id="ARBA00022989"/>
    </source>
</evidence>
<evidence type="ECO:0000313" key="6">
    <source>
        <dbReference type="EMBL" id="AJQ97177.1"/>
    </source>
</evidence>
<name>A0A0C5VRA5_9GAMM</name>
<comment type="subcellular location">
    <subcellularLocation>
        <location evidence="1">Membrane</location>
        <topology evidence="1">Multi-pass membrane protein</topology>
    </subcellularLocation>
</comment>
<dbReference type="InterPro" id="IPR000537">
    <property type="entry name" value="UbiA_prenyltransferase"/>
</dbReference>
<reference evidence="6 7" key="1">
    <citation type="submission" date="2014-01" db="EMBL/GenBank/DDBJ databases">
        <title>Full genme sequencing of cellulolytic bacterium Gynuella sunshinyii YC6258T gen. nov., sp. nov.</title>
        <authorList>
            <person name="Khan H."/>
            <person name="Chung E.J."/>
            <person name="Chung Y.R."/>
        </authorList>
    </citation>
    <scope>NUCLEOTIDE SEQUENCE [LARGE SCALE GENOMIC DNA]</scope>
    <source>
        <strain evidence="6 7">YC6258</strain>
    </source>
</reference>
<dbReference type="EMBL" id="CP007142">
    <property type="protein sequence ID" value="AJQ97177.1"/>
    <property type="molecule type" value="Genomic_DNA"/>
</dbReference>
<protein>
    <recommendedName>
        <fullName evidence="8">4-hydroxybenzoate polyprenyltransferase and related prenyltransferase</fullName>
    </recommendedName>
</protein>
<proteinExistence type="predicted"/>
<keyword evidence="7" id="KW-1185">Reference proteome</keyword>
<evidence type="ECO:0000256" key="4">
    <source>
        <dbReference type="ARBA" id="ARBA00023136"/>
    </source>
</evidence>
<feature type="transmembrane region" description="Helical" evidence="5">
    <location>
        <begin position="138"/>
        <end position="158"/>
    </location>
</feature>
<gene>
    <name evidence="6" type="ORF">YC6258_05147</name>
</gene>
<feature type="transmembrane region" description="Helical" evidence="5">
    <location>
        <begin position="164"/>
        <end position="183"/>
    </location>
</feature>
<feature type="transmembrane region" description="Helical" evidence="5">
    <location>
        <begin position="203"/>
        <end position="225"/>
    </location>
</feature>
<organism evidence="6 7">
    <name type="scientific">Gynuella sunshinyii YC6258</name>
    <dbReference type="NCBI Taxonomy" id="1445510"/>
    <lineage>
        <taxon>Bacteria</taxon>
        <taxon>Pseudomonadati</taxon>
        <taxon>Pseudomonadota</taxon>
        <taxon>Gammaproteobacteria</taxon>
        <taxon>Oceanospirillales</taxon>
        <taxon>Saccharospirillaceae</taxon>
        <taxon>Gynuella</taxon>
    </lineage>
</organism>
<evidence type="ECO:0000256" key="2">
    <source>
        <dbReference type="ARBA" id="ARBA00022692"/>
    </source>
</evidence>
<evidence type="ECO:0008006" key="8">
    <source>
        <dbReference type="Google" id="ProtNLM"/>
    </source>
</evidence>
<dbReference type="HOGENOM" id="CLU_945829_0_0_6"/>
<keyword evidence="2 5" id="KW-0812">Transmembrane</keyword>
<keyword evidence="3 5" id="KW-1133">Transmembrane helix</keyword>
<feature type="transmembrane region" description="Helical" evidence="5">
    <location>
        <begin position="36"/>
        <end position="53"/>
    </location>
</feature>
<dbReference type="GO" id="GO:0016765">
    <property type="term" value="F:transferase activity, transferring alkyl or aryl (other than methyl) groups"/>
    <property type="evidence" value="ECO:0007669"/>
    <property type="project" value="InterPro"/>
</dbReference>
<feature type="transmembrane region" description="Helical" evidence="5">
    <location>
        <begin position="86"/>
        <end position="103"/>
    </location>
</feature>
<feature type="transmembrane region" description="Helical" evidence="5">
    <location>
        <begin position="109"/>
        <end position="126"/>
    </location>
</feature>
<dbReference type="RefSeq" id="WP_169749015.1">
    <property type="nucleotide sequence ID" value="NZ_CP007142.1"/>
</dbReference>
<feature type="transmembrane region" description="Helical" evidence="5">
    <location>
        <begin position="12"/>
        <end position="30"/>
    </location>
</feature>
<dbReference type="Proteomes" id="UP000032266">
    <property type="component" value="Chromosome"/>
</dbReference>
<feature type="transmembrane region" description="Helical" evidence="5">
    <location>
        <begin position="231"/>
        <end position="248"/>
    </location>
</feature>
<dbReference type="AlphaFoldDB" id="A0A0C5VRA5"/>